<comment type="caution">
    <text evidence="1">The sequence shown here is derived from an EMBL/GenBank/DDBJ whole genome shotgun (WGS) entry which is preliminary data.</text>
</comment>
<dbReference type="InterPro" id="IPR036282">
    <property type="entry name" value="Glutathione-S-Trfase_C_sf"/>
</dbReference>
<proteinExistence type="predicted"/>
<evidence type="ECO:0008006" key="3">
    <source>
        <dbReference type="Google" id="ProtNLM"/>
    </source>
</evidence>
<dbReference type="SUPFAM" id="SSF47616">
    <property type="entry name" value="GST C-terminal domain-like"/>
    <property type="match status" value="1"/>
</dbReference>
<keyword evidence="2" id="KW-1185">Reference proteome</keyword>
<dbReference type="AlphaFoldDB" id="A0A4S3J7I5"/>
<gene>
    <name evidence="1" type="ORF">EYZ11_011679</name>
</gene>
<accession>A0A4S3J7I5</accession>
<organism evidence="1 2">
    <name type="scientific">Aspergillus tanneri</name>
    <dbReference type="NCBI Taxonomy" id="1220188"/>
    <lineage>
        <taxon>Eukaryota</taxon>
        <taxon>Fungi</taxon>
        <taxon>Dikarya</taxon>
        <taxon>Ascomycota</taxon>
        <taxon>Pezizomycotina</taxon>
        <taxon>Eurotiomycetes</taxon>
        <taxon>Eurotiomycetidae</taxon>
        <taxon>Eurotiales</taxon>
        <taxon>Aspergillaceae</taxon>
        <taxon>Aspergillus</taxon>
        <taxon>Aspergillus subgen. Circumdati</taxon>
    </lineage>
</organism>
<name>A0A4S3J7I5_9EURO</name>
<dbReference type="Proteomes" id="UP000308092">
    <property type="component" value="Unassembled WGS sequence"/>
</dbReference>
<dbReference type="PANTHER" id="PTHR44051:SF8">
    <property type="entry name" value="GLUTATHIONE S-TRANSFERASE GSTA"/>
    <property type="match status" value="1"/>
</dbReference>
<reference evidence="1 2" key="1">
    <citation type="submission" date="2019-03" db="EMBL/GenBank/DDBJ databases">
        <title>The genome sequence of a newly discovered highly antifungal drug resistant Aspergillus species, Aspergillus tanneri NIH 1004.</title>
        <authorList>
            <person name="Mounaud S."/>
            <person name="Singh I."/>
            <person name="Joardar V."/>
            <person name="Pakala S."/>
            <person name="Pakala S."/>
            <person name="Venepally P."/>
            <person name="Hoover J."/>
            <person name="Nierman W."/>
            <person name="Chung J."/>
            <person name="Losada L."/>
        </authorList>
    </citation>
    <scope>NUCLEOTIDE SEQUENCE [LARGE SCALE GENOMIC DNA]</scope>
    <source>
        <strain evidence="1 2">NIH1004</strain>
    </source>
</reference>
<evidence type="ECO:0000313" key="2">
    <source>
        <dbReference type="Proteomes" id="UP000308092"/>
    </source>
</evidence>
<evidence type="ECO:0000313" key="1">
    <source>
        <dbReference type="EMBL" id="THC88871.1"/>
    </source>
</evidence>
<dbReference type="VEuPathDB" id="FungiDB:EYZ11_011679"/>
<sequence length="181" mass="20311">MTIIKPLPAHLNSPSPIKIAIAPEYLNVPYEVKQWQFGDDPETDPNTDVISWESGACVSYVRYVCDKTNKIGPVSDKEQDIVDFEKWEYFLLTTPGLMMGQLNWYGAIGAMMFLKQLEKSSGENILPGKVTAVDYDFELSVSQYAIGGLTLDRYPVIAKWAKTMADREEVKKAYSKIEGSA</sequence>
<dbReference type="PANTHER" id="PTHR44051">
    <property type="entry name" value="GLUTATHIONE S-TRANSFERASE-RELATED"/>
    <property type="match status" value="1"/>
</dbReference>
<dbReference type="STRING" id="1220188.A0A4S3J7I5"/>
<dbReference type="Gene3D" id="1.20.1050.130">
    <property type="match status" value="1"/>
</dbReference>
<dbReference type="EMBL" id="SOSA01000751">
    <property type="protein sequence ID" value="THC88871.1"/>
    <property type="molecule type" value="Genomic_DNA"/>
</dbReference>
<protein>
    <recommendedName>
        <fullName evidence="3">GST N-terminal domain-containing protein</fullName>
    </recommendedName>
</protein>